<evidence type="ECO:0000313" key="8">
    <source>
        <dbReference type="EMBL" id="SDC97245.1"/>
    </source>
</evidence>
<protein>
    <submittedName>
        <fullName evidence="8">Por secretion system C-terminal sorting domain-containing protein</fullName>
    </submittedName>
</protein>
<feature type="chain" id="PRO_5011591409" evidence="6">
    <location>
        <begin position="21"/>
        <end position="966"/>
    </location>
</feature>
<dbReference type="InterPro" id="IPR013783">
    <property type="entry name" value="Ig-like_fold"/>
</dbReference>
<feature type="signal peptide" evidence="6">
    <location>
        <begin position="1"/>
        <end position="20"/>
    </location>
</feature>
<evidence type="ECO:0000256" key="6">
    <source>
        <dbReference type="SAM" id="SignalP"/>
    </source>
</evidence>
<dbReference type="PROSITE" id="PS51450">
    <property type="entry name" value="LRR"/>
    <property type="match status" value="2"/>
</dbReference>
<dbReference type="InterPro" id="IPR032675">
    <property type="entry name" value="LRR_dom_sf"/>
</dbReference>
<dbReference type="SMART" id="SM00369">
    <property type="entry name" value="LRR_TYP"/>
    <property type="match status" value="10"/>
</dbReference>
<dbReference type="Pfam" id="PF00560">
    <property type="entry name" value="LRR_1"/>
    <property type="match status" value="3"/>
</dbReference>
<organism evidence="8 9">
    <name type="scientific">Williamwhitmania taraxaci</name>
    <dbReference type="NCBI Taxonomy" id="1640674"/>
    <lineage>
        <taxon>Bacteria</taxon>
        <taxon>Pseudomonadati</taxon>
        <taxon>Bacteroidota</taxon>
        <taxon>Bacteroidia</taxon>
        <taxon>Bacteroidales</taxon>
        <taxon>Williamwhitmaniaceae</taxon>
        <taxon>Williamwhitmania</taxon>
    </lineage>
</organism>
<keyword evidence="1" id="KW-0433">Leucine-rich repeat</keyword>
<dbReference type="Gene3D" id="2.60.40.10">
    <property type="entry name" value="Immunoglobulins"/>
    <property type="match status" value="1"/>
</dbReference>
<accession>A0A1G6QZK8</accession>
<dbReference type="InterPro" id="IPR026444">
    <property type="entry name" value="Secre_tail"/>
</dbReference>
<evidence type="ECO:0000256" key="5">
    <source>
        <dbReference type="ARBA" id="ARBA00023157"/>
    </source>
</evidence>
<dbReference type="NCBIfam" id="TIGR04183">
    <property type="entry name" value="Por_Secre_tail"/>
    <property type="match status" value="1"/>
</dbReference>
<dbReference type="Gene3D" id="3.80.10.10">
    <property type="entry name" value="Ribonuclease Inhibitor"/>
    <property type="match status" value="3"/>
</dbReference>
<dbReference type="InterPro" id="IPR036179">
    <property type="entry name" value="Ig-like_dom_sf"/>
</dbReference>
<dbReference type="RefSeq" id="WP_092440225.1">
    <property type="nucleotide sequence ID" value="NZ_FMYP01000067.1"/>
</dbReference>
<evidence type="ECO:0000313" key="9">
    <source>
        <dbReference type="Proteomes" id="UP000199452"/>
    </source>
</evidence>
<dbReference type="InterPro" id="IPR001611">
    <property type="entry name" value="Leu-rich_rpt"/>
</dbReference>
<dbReference type="SUPFAM" id="SSF48726">
    <property type="entry name" value="Immunoglobulin"/>
    <property type="match status" value="1"/>
</dbReference>
<keyword evidence="2 6" id="KW-0732">Signal</keyword>
<dbReference type="InterPro" id="IPR007110">
    <property type="entry name" value="Ig-like_dom"/>
</dbReference>
<dbReference type="Pfam" id="PF13855">
    <property type="entry name" value="LRR_8"/>
    <property type="match status" value="1"/>
</dbReference>
<dbReference type="InterPro" id="IPR055414">
    <property type="entry name" value="LRR_R13L4/SHOC2-like"/>
</dbReference>
<gene>
    <name evidence="8" type="ORF">SAMN05216323_106710</name>
</gene>
<evidence type="ECO:0000259" key="7">
    <source>
        <dbReference type="PROSITE" id="PS50835"/>
    </source>
</evidence>
<evidence type="ECO:0000256" key="3">
    <source>
        <dbReference type="ARBA" id="ARBA00022737"/>
    </source>
</evidence>
<keyword evidence="3" id="KW-0677">Repeat</keyword>
<evidence type="ECO:0000256" key="4">
    <source>
        <dbReference type="ARBA" id="ARBA00023136"/>
    </source>
</evidence>
<dbReference type="EMBL" id="FMYP01000067">
    <property type="protein sequence ID" value="SDC97245.1"/>
    <property type="molecule type" value="Genomic_DNA"/>
</dbReference>
<dbReference type="Pfam" id="PF23598">
    <property type="entry name" value="LRR_14"/>
    <property type="match status" value="1"/>
</dbReference>
<name>A0A1G6QZK8_9BACT</name>
<dbReference type="InterPro" id="IPR044060">
    <property type="entry name" value="Bacterial_rp_domain"/>
</dbReference>
<evidence type="ECO:0000256" key="2">
    <source>
        <dbReference type="ARBA" id="ARBA00022729"/>
    </source>
</evidence>
<reference evidence="8 9" key="1">
    <citation type="submission" date="2016-09" db="EMBL/GenBank/DDBJ databases">
        <authorList>
            <person name="Capua I."/>
            <person name="De Benedictis P."/>
            <person name="Joannis T."/>
            <person name="Lombin L.H."/>
            <person name="Cattoli G."/>
        </authorList>
    </citation>
    <scope>NUCLEOTIDE SEQUENCE [LARGE SCALE GENOMIC DNA]</scope>
    <source>
        <strain evidence="8 9">A7P-90m</strain>
    </source>
</reference>
<dbReference type="InterPro" id="IPR053211">
    <property type="entry name" value="DNA_repair-toleration"/>
</dbReference>
<dbReference type="SUPFAM" id="SSF52058">
    <property type="entry name" value="L domain-like"/>
    <property type="match status" value="2"/>
</dbReference>
<evidence type="ECO:0000256" key="1">
    <source>
        <dbReference type="ARBA" id="ARBA00022614"/>
    </source>
</evidence>
<dbReference type="STRING" id="1640674.SAMN05216323_106710"/>
<dbReference type="PANTHER" id="PTHR48060">
    <property type="entry name" value="DNA DAMAGE-REPAIR/TOLERATION PROTEIN DRT100"/>
    <property type="match status" value="1"/>
</dbReference>
<sequence>MKQFFTLLSTLLLFTAGVEAQVIVGGVPDTERNALIALYDATNGPGWKNSNNWKTDADVASWNGILVLNGHVVEITLNANTLNGSIPAAIGSLPNLTSLILYGNQLTGEIPTELGYLTQLQYLDLSPNQLSGNIPTELGMLVNLKELYLGDNRLTGSIPAELGNLQNLTLLYLSSNQLTGAIPPSFSNLNSIKTLFLYGNQLSGAVPGSLGDLSNLEKLYLQDNFLTGSIPAELGHLENLTVLYLSNNQLTGKVPASLGNLSNMVELDLNNNQLTELCDLSKLHKLVRCYLYRNRFDFTSLLAANASVVAGGQYNYSPQAEVEAMRDESGETITLSVSPSLGGSDYQWFKNGESIFGQTMVSLSVPSSDNGLYHCVITNSSVAVQQLTLSTKVHIIGSYDMDHGVAKTDYEALKIFFNATNGTGWKRSNGWNTEKPVAEWYGVSVMGGRVAGLNLTYNQLSGAIPSEIGILDGLITINLGNNQLTGSIPTSIENLIRLKGLYLWDNQLTGEIPSELCTLYQLVAFNASRNKLTGNIPSDIWRLQGLIILDVSHNLLTGSIPAEIGNLYILCNLSINNNQLTGDVPTSMNWLVNLSTLRLAGNHLTGLPNLSGLSNLIECSVNNNELDFTDLTTANITMADMSKYVYTPQGEILLQRNNNVGSVILTVPRHISGNVYTWYRNNVEVVGQKTQTLTATSEGLYRCNVINPNYSKLQLGTLEELITLATPLYTLTINTVGGGSVVIDGQAYPAIVSFFEGAIMTLKATPAVGYTFTGWSGAMISADAEITITMDAAKAITATFAEIPVKTYAVNYSVTGGHGQVAATVANGAQVANGTVATFTATPDAGYAVKAWTVNGVAVSNNTTNTYNYTVTGATTVTVEFVLTTGIETSAINQVRVYPNPFSDGLWFENGDDIRKVTIITLVGQVALVANGSVSYIETSALKSGIYLVRIESAQGTTVSRRMVKR</sequence>
<dbReference type="Proteomes" id="UP000199452">
    <property type="component" value="Unassembled WGS sequence"/>
</dbReference>
<proteinExistence type="predicted"/>
<dbReference type="InterPro" id="IPR003591">
    <property type="entry name" value="Leu-rich_rpt_typical-subtyp"/>
</dbReference>
<feature type="domain" description="Ig-like" evidence="7">
    <location>
        <begin position="318"/>
        <end position="390"/>
    </location>
</feature>
<dbReference type="GO" id="GO:0030313">
    <property type="term" value="C:cell envelope"/>
    <property type="evidence" value="ECO:0007669"/>
    <property type="project" value="UniProtKB-SubCell"/>
</dbReference>
<keyword evidence="4" id="KW-0472">Membrane</keyword>
<dbReference type="OrthoDB" id="627712at2"/>
<dbReference type="Pfam" id="PF18962">
    <property type="entry name" value="Por_Secre_tail"/>
    <property type="match status" value="1"/>
</dbReference>
<keyword evidence="5" id="KW-1015">Disulfide bond</keyword>
<dbReference type="FunFam" id="3.80.10.10:FF:000095">
    <property type="entry name" value="LRR receptor-like serine/threonine-protein kinase GSO1"/>
    <property type="match status" value="2"/>
</dbReference>
<keyword evidence="9" id="KW-1185">Reference proteome</keyword>
<dbReference type="Pfam" id="PF18998">
    <property type="entry name" value="Flg_new_2"/>
    <property type="match status" value="2"/>
</dbReference>
<dbReference type="SMART" id="SM00365">
    <property type="entry name" value="LRR_SD22"/>
    <property type="match status" value="7"/>
</dbReference>
<dbReference type="SMART" id="SM00364">
    <property type="entry name" value="LRR_BAC"/>
    <property type="match status" value="5"/>
</dbReference>
<dbReference type="PROSITE" id="PS50835">
    <property type="entry name" value="IG_LIKE"/>
    <property type="match status" value="1"/>
</dbReference>
<dbReference type="AlphaFoldDB" id="A0A1G6QZK8"/>
<dbReference type="PANTHER" id="PTHR48060:SF21">
    <property type="entry name" value="L DOMAIN-LIKE PROTEIN"/>
    <property type="match status" value="1"/>
</dbReference>